<dbReference type="EC" id="5.4.99.25" evidence="3"/>
<dbReference type="InterPro" id="IPR014780">
    <property type="entry name" value="tRNA_psdUridine_synth_TruB"/>
</dbReference>
<feature type="domain" description="tRNA pseudouridylate synthase B C-terminal" evidence="8">
    <location>
        <begin position="491"/>
        <end position="545"/>
    </location>
</feature>
<keyword evidence="10" id="KW-1185">Reference proteome</keyword>
<feature type="compositionally biased region" description="Polar residues" evidence="6">
    <location>
        <begin position="425"/>
        <end position="436"/>
    </location>
</feature>
<evidence type="ECO:0000256" key="5">
    <source>
        <dbReference type="ARBA" id="ARBA00023235"/>
    </source>
</evidence>
<dbReference type="Gene3D" id="3.30.2350.10">
    <property type="entry name" value="Pseudouridine synthase"/>
    <property type="match status" value="2"/>
</dbReference>
<gene>
    <name evidence="9" type="ORF">VTL71DRAFT_212</name>
</gene>
<evidence type="ECO:0000259" key="8">
    <source>
        <dbReference type="Pfam" id="PF16198"/>
    </source>
</evidence>
<comment type="similarity">
    <text evidence="2">Belongs to the pseudouridine synthase TruB family.</text>
</comment>
<protein>
    <recommendedName>
        <fullName evidence="3">tRNA pseudouridine(55) synthase</fullName>
        <ecNumber evidence="3">5.4.99.25</ecNumber>
    </recommendedName>
</protein>
<feature type="domain" description="Pseudouridine synthase II N-terminal" evidence="7">
    <location>
        <begin position="76"/>
        <end position="207"/>
    </location>
</feature>
<feature type="compositionally biased region" description="Basic and acidic residues" evidence="6">
    <location>
        <begin position="322"/>
        <end position="334"/>
    </location>
</feature>
<reference evidence="9 10" key="1">
    <citation type="journal article" date="2024" name="Commun. Biol.">
        <title>Comparative genomic analysis of thermophilic fungi reveals convergent evolutionary adaptations and gene losses.</title>
        <authorList>
            <person name="Steindorff A.S."/>
            <person name="Aguilar-Pontes M.V."/>
            <person name="Robinson A.J."/>
            <person name="Andreopoulos B."/>
            <person name="LaButti K."/>
            <person name="Kuo A."/>
            <person name="Mondo S."/>
            <person name="Riley R."/>
            <person name="Otillar R."/>
            <person name="Haridas S."/>
            <person name="Lipzen A."/>
            <person name="Grimwood J."/>
            <person name="Schmutz J."/>
            <person name="Clum A."/>
            <person name="Reid I.D."/>
            <person name="Moisan M.C."/>
            <person name="Butler G."/>
            <person name="Nguyen T.T.M."/>
            <person name="Dewar K."/>
            <person name="Conant G."/>
            <person name="Drula E."/>
            <person name="Henrissat B."/>
            <person name="Hansel C."/>
            <person name="Singer S."/>
            <person name="Hutchinson M.I."/>
            <person name="de Vries R.P."/>
            <person name="Natvig D.O."/>
            <person name="Powell A.J."/>
            <person name="Tsang A."/>
            <person name="Grigoriev I.V."/>
        </authorList>
    </citation>
    <scope>NUCLEOTIDE SEQUENCE [LARGE SCALE GENOMIC DNA]</scope>
    <source>
        <strain evidence="9 10">CBS 494.80</strain>
    </source>
</reference>
<dbReference type="SUPFAM" id="SSF55120">
    <property type="entry name" value="Pseudouridine synthase"/>
    <property type="match status" value="1"/>
</dbReference>
<evidence type="ECO:0000256" key="6">
    <source>
        <dbReference type="SAM" id="MobiDB-lite"/>
    </source>
</evidence>
<dbReference type="Proteomes" id="UP001595075">
    <property type="component" value="Unassembled WGS sequence"/>
</dbReference>
<dbReference type="InterPro" id="IPR032819">
    <property type="entry name" value="TruB_C"/>
</dbReference>
<name>A0ABR4CZD9_9HELO</name>
<evidence type="ECO:0000313" key="10">
    <source>
        <dbReference type="Proteomes" id="UP001595075"/>
    </source>
</evidence>
<keyword evidence="5" id="KW-0413">Isomerase</keyword>
<feature type="compositionally biased region" description="Basic and acidic residues" evidence="6">
    <location>
        <begin position="452"/>
        <end position="466"/>
    </location>
</feature>
<dbReference type="EMBL" id="JAZHXI010000001">
    <property type="protein sequence ID" value="KAL2075269.1"/>
    <property type="molecule type" value="Genomic_DNA"/>
</dbReference>
<evidence type="ECO:0000256" key="4">
    <source>
        <dbReference type="ARBA" id="ARBA00022694"/>
    </source>
</evidence>
<dbReference type="InterPro" id="IPR002501">
    <property type="entry name" value="PsdUridine_synth_N"/>
</dbReference>
<dbReference type="HAMAP" id="MF_01080">
    <property type="entry name" value="TruB_bact"/>
    <property type="match status" value="1"/>
</dbReference>
<proteinExistence type="inferred from homology"/>
<dbReference type="Pfam" id="PF16198">
    <property type="entry name" value="TruB_C_2"/>
    <property type="match status" value="1"/>
</dbReference>
<dbReference type="PANTHER" id="PTHR13767:SF2">
    <property type="entry name" value="PSEUDOURIDYLATE SYNTHASE TRUB1"/>
    <property type="match status" value="1"/>
</dbReference>
<keyword evidence="4" id="KW-0819">tRNA processing</keyword>
<comment type="caution">
    <text evidence="9">The sequence shown here is derived from an EMBL/GenBank/DDBJ whole genome shotgun (WGS) entry which is preliminary data.</text>
</comment>
<organism evidence="9 10">
    <name type="scientific">Oculimacula yallundae</name>
    <dbReference type="NCBI Taxonomy" id="86028"/>
    <lineage>
        <taxon>Eukaryota</taxon>
        <taxon>Fungi</taxon>
        <taxon>Dikarya</taxon>
        <taxon>Ascomycota</taxon>
        <taxon>Pezizomycotina</taxon>
        <taxon>Leotiomycetes</taxon>
        <taxon>Helotiales</taxon>
        <taxon>Ploettnerulaceae</taxon>
        <taxon>Oculimacula</taxon>
    </lineage>
</organism>
<sequence length="563" mass="61619">MSTKTIWRRMTPKKIMEGVFAVHKPTGISSAQVVRDLQRHFNPSELFAPWLEAEKALRDRESHNQRKRRREKRIEVKIGHGGTLDPLATGVLIAGVGKGTKSLQDFLLCTKVYETVVLFGTGTDTYDRVGKVLKRAPYEHITKEMVEEALAQFRGKFMQLPPLYSALKMNGKPLYEYAREGKEIPRDIARREVEVLNLELVEWMEGGTHSHVAPSDEAGHAEINIANKLWKQENVQPGSSDGKGKKAGSPAPTNTKGAEGVDSEQSSADLKKEGVEVGGMDLDTLETKDQQSNSIEESNTMTTEAAVKSDPEAQEAGSGKIVVDEVKEEVDGGGKEGALIGETEAVNAGSEQSVIQPAPEQESATTPTPNEEEALARENFEQKKRKLSEDQDDLILERPPTKSRKAPPPSSAETAMMSGGLPSPTHESAPQPSIETSPVPEAEISLVAEAEVGIKEEPKQDVKEETASDSNPKGPPAVRLRMTVTSGFYVRSLCHDLGAAVGSAALMAELERTRQGEFELGTNVLEWEELSKGEKVWGPQVEEFLDQWHEKTKNKDAAKARSS</sequence>
<accession>A0ABR4CZD9</accession>
<feature type="region of interest" description="Disordered" evidence="6">
    <location>
        <begin position="234"/>
        <end position="478"/>
    </location>
</feature>
<evidence type="ECO:0000259" key="7">
    <source>
        <dbReference type="Pfam" id="PF01509"/>
    </source>
</evidence>
<evidence type="ECO:0000256" key="2">
    <source>
        <dbReference type="ARBA" id="ARBA00008999"/>
    </source>
</evidence>
<comment type="catalytic activity">
    <reaction evidence="1">
        <text>a uridine in mRNA = a pseudouridine in mRNA</text>
        <dbReference type="Rhea" id="RHEA:56644"/>
        <dbReference type="Rhea" id="RHEA-COMP:14658"/>
        <dbReference type="Rhea" id="RHEA-COMP:14659"/>
        <dbReference type="ChEBI" id="CHEBI:65314"/>
        <dbReference type="ChEBI" id="CHEBI:65315"/>
    </reaction>
</comment>
<dbReference type="Pfam" id="PF01509">
    <property type="entry name" value="TruB_N"/>
    <property type="match status" value="1"/>
</dbReference>
<dbReference type="InterPro" id="IPR020103">
    <property type="entry name" value="PsdUridine_synth_cat_dom_sf"/>
</dbReference>
<dbReference type="PANTHER" id="PTHR13767">
    <property type="entry name" value="TRNA-PSEUDOURIDINE SYNTHASE"/>
    <property type="match status" value="1"/>
</dbReference>
<evidence type="ECO:0000256" key="1">
    <source>
        <dbReference type="ARBA" id="ARBA00001166"/>
    </source>
</evidence>
<evidence type="ECO:0000256" key="3">
    <source>
        <dbReference type="ARBA" id="ARBA00012787"/>
    </source>
</evidence>
<feature type="compositionally biased region" description="Polar residues" evidence="6">
    <location>
        <begin position="290"/>
        <end position="303"/>
    </location>
</feature>
<evidence type="ECO:0000313" key="9">
    <source>
        <dbReference type="EMBL" id="KAL2075269.1"/>
    </source>
</evidence>